<feature type="transmembrane region" description="Helical" evidence="16">
    <location>
        <begin position="457"/>
        <end position="476"/>
    </location>
</feature>
<evidence type="ECO:0000256" key="15">
    <source>
        <dbReference type="ARBA" id="ARBA00023136"/>
    </source>
</evidence>
<dbReference type="STRING" id="289078.A0A2X0LIN8"/>
<dbReference type="EC" id="1.14.19.18" evidence="5"/>
<evidence type="ECO:0000256" key="4">
    <source>
        <dbReference type="ARBA" id="ARBA00009295"/>
    </source>
</evidence>
<comment type="subcellular location">
    <subcellularLocation>
        <location evidence="1">Membrane</location>
        <topology evidence="1">Multi-pass membrane protein</topology>
    </subcellularLocation>
</comment>
<comment type="pathway">
    <text evidence="3">Sphingolipid metabolism.</text>
</comment>
<keyword evidence="10" id="KW-0746">Sphingolipid metabolism</keyword>
<keyword evidence="7" id="KW-0349">Heme</keyword>
<reference evidence="20" key="1">
    <citation type="submission" date="2016-10" db="EMBL/GenBank/DDBJ databases">
        <authorList>
            <person name="Jeantristanb JTB J.-T."/>
            <person name="Ricardo R."/>
        </authorList>
    </citation>
    <scope>NUCLEOTIDE SEQUENCE [LARGE SCALE GENOMIC DNA]</scope>
</reference>
<feature type="transmembrane region" description="Helical" evidence="16">
    <location>
        <begin position="426"/>
        <end position="445"/>
    </location>
</feature>
<dbReference type="EMBL" id="FMWP01000093">
    <property type="protein sequence ID" value="SCZ97573.1"/>
    <property type="molecule type" value="Genomic_DNA"/>
</dbReference>
<dbReference type="SUPFAM" id="SSF55856">
    <property type="entry name" value="Cytochrome b5-like heme/steroid binding domain"/>
    <property type="match status" value="1"/>
</dbReference>
<comment type="similarity">
    <text evidence="4">Belongs to the fatty acid desaturase type 1 family.</text>
</comment>
<feature type="transmembrane region" description="Helical" evidence="16">
    <location>
        <begin position="254"/>
        <end position="271"/>
    </location>
</feature>
<keyword evidence="15 16" id="KW-0472">Membrane</keyword>
<dbReference type="InterPro" id="IPR036400">
    <property type="entry name" value="Cyt_B5-like_heme/steroid_sf"/>
</dbReference>
<accession>A0A2X0LIN8</accession>
<evidence type="ECO:0000256" key="8">
    <source>
        <dbReference type="ARBA" id="ARBA00022692"/>
    </source>
</evidence>
<keyword evidence="13" id="KW-0408">Iron</keyword>
<evidence type="ECO:0000256" key="5">
    <source>
        <dbReference type="ARBA" id="ARBA00012019"/>
    </source>
</evidence>
<evidence type="ECO:0000256" key="3">
    <source>
        <dbReference type="ARBA" id="ARBA00004991"/>
    </source>
</evidence>
<evidence type="ECO:0000259" key="18">
    <source>
        <dbReference type="Pfam" id="PF00487"/>
    </source>
</evidence>
<dbReference type="GO" id="GO:0046872">
    <property type="term" value="F:metal ion binding"/>
    <property type="evidence" value="ECO:0007669"/>
    <property type="project" value="UniProtKB-KW"/>
</dbReference>
<dbReference type="UniPathway" id="UPA00222"/>
<dbReference type="PANTHER" id="PTHR19353:SF30">
    <property type="entry name" value="DELTA 8-(E)-SPHINGOLIPID DESATURASE"/>
    <property type="match status" value="1"/>
</dbReference>
<evidence type="ECO:0000256" key="14">
    <source>
        <dbReference type="ARBA" id="ARBA00023098"/>
    </source>
</evidence>
<dbReference type="CDD" id="cd03506">
    <property type="entry name" value="Delta6-FADS-like"/>
    <property type="match status" value="1"/>
</dbReference>
<name>A0A2X0LIN8_9BASI</name>
<evidence type="ECO:0000256" key="16">
    <source>
        <dbReference type="SAM" id="Phobius"/>
    </source>
</evidence>
<keyword evidence="9" id="KW-0479">Metal-binding</keyword>
<evidence type="ECO:0000256" key="6">
    <source>
        <dbReference type="ARBA" id="ARBA00016939"/>
    </source>
</evidence>
<dbReference type="Proteomes" id="UP000249723">
    <property type="component" value="Unassembled WGS sequence"/>
</dbReference>
<evidence type="ECO:0000256" key="11">
    <source>
        <dbReference type="ARBA" id="ARBA00022989"/>
    </source>
</evidence>
<protein>
    <recommendedName>
        <fullName evidence="6">Delta 8-(E)-sphingolipid desaturase</fullName>
        <ecNumber evidence="5">1.14.19.18</ecNumber>
    </recommendedName>
</protein>
<feature type="transmembrane region" description="Helical" evidence="16">
    <location>
        <begin position="291"/>
        <end position="310"/>
    </location>
</feature>
<evidence type="ECO:0000313" key="20">
    <source>
        <dbReference type="Proteomes" id="UP000249723"/>
    </source>
</evidence>
<keyword evidence="12" id="KW-0560">Oxidoreductase</keyword>
<dbReference type="Pfam" id="PF00487">
    <property type="entry name" value="FA_desaturase"/>
    <property type="match status" value="1"/>
</dbReference>
<feature type="domain" description="Cytochrome b5 heme-binding" evidence="17">
    <location>
        <begin position="58"/>
        <end position="120"/>
    </location>
</feature>
<evidence type="ECO:0000256" key="1">
    <source>
        <dbReference type="ARBA" id="ARBA00004141"/>
    </source>
</evidence>
<dbReference type="InterPro" id="IPR012171">
    <property type="entry name" value="Fatty_acid_desaturase"/>
</dbReference>
<dbReference type="Pfam" id="PF00173">
    <property type="entry name" value="Cyt-b5"/>
    <property type="match status" value="1"/>
</dbReference>
<dbReference type="AlphaFoldDB" id="A0A2X0LIN8"/>
<feature type="domain" description="Fatty acid desaturase" evidence="18">
    <location>
        <begin position="255"/>
        <end position="549"/>
    </location>
</feature>
<comment type="pathway">
    <text evidence="2">Lipid metabolism; sphingolipid metabolism.</text>
</comment>
<dbReference type="GO" id="GO:0016020">
    <property type="term" value="C:membrane"/>
    <property type="evidence" value="ECO:0007669"/>
    <property type="project" value="UniProtKB-SubCell"/>
</dbReference>
<keyword evidence="8 16" id="KW-0812">Transmembrane</keyword>
<evidence type="ECO:0000256" key="10">
    <source>
        <dbReference type="ARBA" id="ARBA00022919"/>
    </source>
</evidence>
<evidence type="ECO:0000256" key="2">
    <source>
        <dbReference type="ARBA" id="ARBA00004760"/>
    </source>
</evidence>
<evidence type="ECO:0000313" key="19">
    <source>
        <dbReference type="EMBL" id="SCZ97573.1"/>
    </source>
</evidence>
<dbReference type="InterPro" id="IPR005804">
    <property type="entry name" value="FA_desaturase_dom"/>
</dbReference>
<dbReference type="GO" id="GO:0006665">
    <property type="term" value="P:sphingolipid metabolic process"/>
    <property type="evidence" value="ECO:0007669"/>
    <property type="project" value="UniProtKB-UniPathway"/>
</dbReference>
<evidence type="ECO:0000256" key="12">
    <source>
        <dbReference type="ARBA" id="ARBA00023002"/>
    </source>
</evidence>
<sequence>MTKVDEKTSAKTEHVFDGVDVSKARYSKVLPCPGTPLPPQFDTLPVLTRETISARIATGQLLVLHPPLVYKVPIPWLKAHPGGDTAILHFVGRDATNEIEGYHTGATVAERMSKWVIGQVELDDTEGWRDMVPPIQLGKWPLPVPSIMVSRPTEANEKPLSSSEVLEAAVALRTHVDTLRVSEIDPEIEDYGALPLTPSYQHHLRQSLRKLHARIHSLDLDSPPPFLSGYGPSLVIYLSLALMFGFLYHRATSTLGYCVASVALGLFWHQVTFVAHDAGHTGLTGDWYGDRVRGILIANFLGGMSLGWWCDNHNVHHLVTNSPEHDPDIQHLPFFAISTKFFGSLRSSYYKRAMAFDAFAQTVLPHQYVSNRHSKGNSKKSLILSPCMPYRHKLYYIVMCFARANLFVLSYTFMLTKWPSRTSPLFKLRLLEIVGIAFFWTWFGALLRHLPSNRARILFVLVSFAVTSPLHVQIVLSHFSQPISVSSDLIPHTELLESHAHRQLRTTMDIDCSTRFDFLHGGLNFQTPHHLFPRIPRFRFRRVAKEVERWVKDEQDKVGEEGWKLKRGEGLVYKKMGFVEGNKDVLGTLKGVAEQVKLLAKVAEKEARGELHHH</sequence>
<dbReference type="PANTHER" id="PTHR19353">
    <property type="entry name" value="FATTY ACID DESATURASE 2"/>
    <property type="match status" value="1"/>
</dbReference>
<evidence type="ECO:0000256" key="9">
    <source>
        <dbReference type="ARBA" id="ARBA00022723"/>
    </source>
</evidence>
<dbReference type="OrthoDB" id="260091at2759"/>
<dbReference type="GO" id="GO:0016717">
    <property type="term" value="F:oxidoreductase activity, acting on paired donors, with oxidation of a pair of donors resulting in the reduction of molecular oxygen to two molecules of water"/>
    <property type="evidence" value="ECO:0007669"/>
    <property type="project" value="TreeGrafter"/>
</dbReference>
<evidence type="ECO:0000256" key="7">
    <source>
        <dbReference type="ARBA" id="ARBA00022617"/>
    </source>
</evidence>
<feature type="transmembrane region" description="Helical" evidence="16">
    <location>
        <begin position="394"/>
        <end position="414"/>
    </location>
</feature>
<feature type="transmembrane region" description="Helical" evidence="16">
    <location>
        <begin position="227"/>
        <end position="247"/>
    </location>
</feature>
<keyword evidence="11 16" id="KW-1133">Transmembrane helix</keyword>
<organism evidence="19 20">
    <name type="scientific">Microbotryum saponariae</name>
    <dbReference type="NCBI Taxonomy" id="289078"/>
    <lineage>
        <taxon>Eukaryota</taxon>
        <taxon>Fungi</taxon>
        <taxon>Dikarya</taxon>
        <taxon>Basidiomycota</taxon>
        <taxon>Pucciniomycotina</taxon>
        <taxon>Microbotryomycetes</taxon>
        <taxon>Microbotryales</taxon>
        <taxon>Microbotryaceae</taxon>
        <taxon>Microbotryum</taxon>
    </lineage>
</organism>
<dbReference type="InterPro" id="IPR001199">
    <property type="entry name" value="Cyt_B5-like_heme/steroid-bd"/>
</dbReference>
<keyword evidence="20" id="KW-1185">Reference proteome</keyword>
<dbReference type="PIRSF" id="PIRSF015921">
    <property type="entry name" value="FA_sphinglp_des"/>
    <property type="match status" value="1"/>
</dbReference>
<dbReference type="Gene3D" id="3.10.120.10">
    <property type="entry name" value="Cytochrome b5-like heme/steroid binding domain"/>
    <property type="match status" value="1"/>
</dbReference>
<gene>
    <name evidence="19" type="ORF">BZ3500_MVSOF-1268-A1-R1_CHR4-3G07258</name>
</gene>
<keyword evidence="14" id="KW-0443">Lipid metabolism</keyword>
<evidence type="ECO:0000256" key="13">
    <source>
        <dbReference type="ARBA" id="ARBA00023004"/>
    </source>
</evidence>
<proteinExistence type="inferred from homology"/>
<evidence type="ECO:0000259" key="17">
    <source>
        <dbReference type="Pfam" id="PF00173"/>
    </source>
</evidence>